<keyword evidence="1" id="KW-0472">Membrane</keyword>
<protein>
    <submittedName>
        <fullName evidence="2">Magnetosome protein MamI-1</fullName>
    </submittedName>
</protein>
<dbReference type="NCBIfam" id="NF040963">
    <property type="entry name" value="MamI"/>
    <property type="match status" value="1"/>
</dbReference>
<dbReference type="InterPro" id="IPR058806">
    <property type="entry name" value="MamI"/>
</dbReference>
<dbReference type="AlphaFoldDB" id="M1RGA4"/>
<name>M1RGA4_UNCXX</name>
<reference evidence="2" key="1">
    <citation type="submission" date="2012-12" db="EMBL/GenBank/DDBJ databases">
        <title>Comparative genomics of magnetotactic Deltaproteobacteria.</title>
        <authorList>
            <person name="Lefevre C.T."/>
        </authorList>
    </citation>
    <scope>NUCLEOTIDE SEQUENCE</scope>
    <source>
        <strain evidence="2">FH-1</strain>
    </source>
</reference>
<dbReference type="Pfam" id="PF26391">
    <property type="entry name" value="MamI"/>
    <property type="match status" value="1"/>
</dbReference>
<evidence type="ECO:0000313" key="2">
    <source>
        <dbReference type="EMBL" id="AGG16237.1"/>
    </source>
</evidence>
<feature type="transmembrane region" description="Helical" evidence="1">
    <location>
        <begin position="5"/>
        <end position="25"/>
    </location>
</feature>
<dbReference type="EMBL" id="KC332883">
    <property type="protein sequence ID" value="AGG16237.1"/>
    <property type="molecule type" value="Genomic_DNA"/>
</dbReference>
<feature type="transmembrane region" description="Helical" evidence="1">
    <location>
        <begin position="31"/>
        <end position="50"/>
    </location>
</feature>
<keyword evidence="1" id="KW-0812">Transmembrane</keyword>
<organism evidence="2">
    <name type="scientific">bacterium FH-1</name>
    <dbReference type="NCBI Taxonomy" id="1297054"/>
    <lineage>
        <taxon>Bacteria</taxon>
    </lineage>
</organism>
<keyword evidence="1" id="KW-1133">Transmembrane helix</keyword>
<sequence length="64" mass="6802">MTPIVLGLLCIALGLWGIYDMYYYVMDVVKGGLPLLCMIGGLLAALAGCVPQKSVSDDEEDVHG</sequence>
<evidence type="ECO:0000256" key="1">
    <source>
        <dbReference type="SAM" id="Phobius"/>
    </source>
</evidence>
<accession>M1RGA4</accession>
<proteinExistence type="predicted"/>